<dbReference type="GO" id="GO:0008270">
    <property type="term" value="F:zinc ion binding"/>
    <property type="evidence" value="ECO:0007669"/>
    <property type="project" value="InterPro"/>
</dbReference>
<dbReference type="GO" id="GO:0009451">
    <property type="term" value="P:RNA modification"/>
    <property type="evidence" value="ECO:0007669"/>
    <property type="project" value="InterPro"/>
</dbReference>
<gene>
    <name evidence="5" type="ORF">HPP92_004115</name>
</gene>
<feature type="repeat" description="PPR" evidence="3">
    <location>
        <begin position="162"/>
        <end position="196"/>
    </location>
</feature>
<keyword evidence="6" id="KW-1185">Reference proteome</keyword>
<dbReference type="Proteomes" id="UP000636800">
    <property type="component" value="Chromosome 1"/>
</dbReference>
<dbReference type="InterPro" id="IPR046848">
    <property type="entry name" value="E_motif"/>
</dbReference>
<dbReference type="PROSITE" id="PS51375">
    <property type="entry name" value="PPR"/>
    <property type="match status" value="5"/>
</dbReference>
<feature type="repeat" description="PPR" evidence="3">
    <location>
        <begin position="131"/>
        <end position="161"/>
    </location>
</feature>
<feature type="repeat" description="PPR" evidence="3">
    <location>
        <begin position="365"/>
        <end position="400"/>
    </location>
</feature>
<dbReference type="InterPro" id="IPR032867">
    <property type="entry name" value="DYW_dom"/>
</dbReference>
<accession>A0A835S177</accession>
<evidence type="ECO:0000313" key="5">
    <source>
        <dbReference type="EMBL" id="KAG0499424.1"/>
    </source>
</evidence>
<dbReference type="OrthoDB" id="2735536at2759"/>
<evidence type="ECO:0000256" key="1">
    <source>
        <dbReference type="ARBA" id="ARBA00022737"/>
    </source>
</evidence>
<feature type="domain" description="DYW" evidence="4">
    <location>
        <begin position="682"/>
        <end position="774"/>
    </location>
</feature>
<evidence type="ECO:0000259" key="4">
    <source>
        <dbReference type="Pfam" id="PF14432"/>
    </source>
</evidence>
<evidence type="ECO:0000256" key="3">
    <source>
        <dbReference type="PROSITE-ProRule" id="PRU00708"/>
    </source>
</evidence>
<dbReference type="NCBIfam" id="TIGR00756">
    <property type="entry name" value="PPR"/>
    <property type="match status" value="4"/>
</dbReference>
<organism evidence="5 6">
    <name type="scientific">Vanilla planifolia</name>
    <name type="common">Vanilla</name>
    <dbReference type="NCBI Taxonomy" id="51239"/>
    <lineage>
        <taxon>Eukaryota</taxon>
        <taxon>Viridiplantae</taxon>
        <taxon>Streptophyta</taxon>
        <taxon>Embryophyta</taxon>
        <taxon>Tracheophyta</taxon>
        <taxon>Spermatophyta</taxon>
        <taxon>Magnoliopsida</taxon>
        <taxon>Liliopsida</taxon>
        <taxon>Asparagales</taxon>
        <taxon>Orchidaceae</taxon>
        <taxon>Vanilloideae</taxon>
        <taxon>Vanilleae</taxon>
        <taxon>Vanilla</taxon>
    </lineage>
</organism>
<keyword evidence="1" id="KW-0677">Repeat</keyword>
<dbReference type="InterPro" id="IPR046960">
    <property type="entry name" value="PPR_At4g14850-like_plant"/>
</dbReference>
<dbReference type="GO" id="GO:0003729">
    <property type="term" value="F:mRNA binding"/>
    <property type="evidence" value="ECO:0007669"/>
    <property type="project" value="UniProtKB-ARBA"/>
</dbReference>
<dbReference type="Pfam" id="PF13041">
    <property type="entry name" value="PPR_2"/>
    <property type="match status" value="3"/>
</dbReference>
<dbReference type="PANTHER" id="PTHR47926">
    <property type="entry name" value="PENTATRICOPEPTIDE REPEAT-CONTAINING PROTEIN"/>
    <property type="match status" value="1"/>
</dbReference>
<comment type="similarity">
    <text evidence="2">Belongs to the PPR family. PCMP-E subfamily.</text>
</comment>
<dbReference type="InterPro" id="IPR011990">
    <property type="entry name" value="TPR-like_helical_dom_sf"/>
</dbReference>
<dbReference type="EMBL" id="JADCNL010000001">
    <property type="protein sequence ID" value="KAG0499424.1"/>
    <property type="molecule type" value="Genomic_DNA"/>
</dbReference>
<dbReference type="FunFam" id="1.25.40.10:FF:000196">
    <property type="entry name" value="Pentatricopeptide repeat-containing protein At4g14850"/>
    <property type="match status" value="2"/>
</dbReference>
<dbReference type="FunFam" id="1.25.40.10:FF:000090">
    <property type="entry name" value="Pentatricopeptide repeat-containing protein, chloroplastic"/>
    <property type="match status" value="1"/>
</dbReference>
<feature type="repeat" description="PPR" evidence="3">
    <location>
        <begin position="467"/>
        <end position="501"/>
    </location>
</feature>
<name>A0A835S177_VANPL</name>
<evidence type="ECO:0000313" key="6">
    <source>
        <dbReference type="Proteomes" id="UP000636800"/>
    </source>
</evidence>
<protein>
    <recommendedName>
        <fullName evidence="4">DYW domain-containing protein</fullName>
    </recommendedName>
</protein>
<dbReference type="Pfam" id="PF20431">
    <property type="entry name" value="E_motif"/>
    <property type="match status" value="1"/>
</dbReference>
<sequence length="774" mass="86467">MDFHRRLLSCTSLHGARMLHALLLISGRSANVLLSTDLLNLYSRLGDLPAAACSFNCLPKKNIFSWNSMMISAFVRHGFLADAFLCFQQLLAVPDLRPDSFTFPVALKSSASLDDVRKMHSLIAKLGFGTDVFVSASLINCYSRFGLVDNAEKVFEEMPYKDSGCWNAMVSGLCQNGKESDAVRVFSQMVKEEAFVDKITLSSILPVCAPLNDILMGTAVHVYAMKHGLESDVFVSNALIDMYRKLGYLEDARLVFNCMEHRDLVTWNSMIAAFEQIGDPTSTLKFFNLMKGQGLKPDVLTLVSLASAVAQVVDDQSCRAVHGFVLRRGWDEDDIFVGNAIIDMYGKISKVEYSRKVFDRMVFRDVISWNSLITSYSQNGLANEAIELYEDMERCEGLKPVQGTLASILPACSHLGALRKGMKVHGQAIKVGLHLDVFVGTCLIDMYAKCGRLADAMTLFLTIPRSSSGPWNAIIAGHGIHGHGNKALELFSQMEQQGIHPDHITFVSVLSACSHAGLLQPGEEYFQLMKSKYNIEPMVKHYACIVDLLGRSGHLESAYKLIQNMPLQPDAGVWGALLAACRIHGNVELGRLTSTFLFEIDPKNVGYYVLLSNLYAKDGEWKGVNQVRALARQRELFKVPGWSSIEVNGQMNLFFTGSQSHPRYEEMYQELVTLLAKMKNLGYIPDSSFVLQDVEDDEKEHILTNHSERLAIAFGIISTSERSALHIFKNLRICGDCHNATKYITRITEREIIVRDANRFHHFKDGSCSCQDHW</sequence>
<reference evidence="5 6" key="1">
    <citation type="journal article" date="2020" name="Nat. Food">
        <title>A phased Vanilla planifolia genome enables genetic improvement of flavour and production.</title>
        <authorList>
            <person name="Hasing T."/>
            <person name="Tang H."/>
            <person name="Brym M."/>
            <person name="Khazi F."/>
            <person name="Huang T."/>
            <person name="Chambers A.H."/>
        </authorList>
    </citation>
    <scope>NUCLEOTIDE SEQUENCE [LARGE SCALE GENOMIC DNA]</scope>
    <source>
        <tissue evidence="5">Leaf</tissue>
    </source>
</reference>
<dbReference type="PANTHER" id="PTHR47926:SF486">
    <property type="entry name" value="(WILD MALAYSIAN BANANA) HYPOTHETICAL PROTEIN"/>
    <property type="match status" value="1"/>
</dbReference>
<dbReference type="Gene3D" id="1.25.40.10">
    <property type="entry name" value="Tetratricopeptide repeat domain"/>
    <property type="match status" value="4"/>
</dbReference>
<proteinExistence type="inferred from homology"/>
<feature type="repeat" description="PPR" evidence="3">
    <location>
        <begin position="263"/>
        <end position="297"/>
    </location>
</feature>
<comment type="caution">
    <text evidence="5">The sequence shown here is derived from an EMBL/GenBank/DDBJ whole genome shotgun (WGS) entry which is preliminary data.</text>
</comment>
<dbReference type="InterPro" id="IPR002885">
    <property type="entry name" value="PPR_rpt"/>
</dbReference>
<dbReference type="Pfam" id="PF01535">
    <property type="entry name" value="PPR"/>
    <property type="match status" value="6"/>
</dbReference>
<evidence type="ECO:0000256" key="2">
    <source>
        <dbReference type="ARBA" id="ARBA00061659"/>
    </source>
</evidence>
<dbReference type="Pfam" id="PF14432">
    <property type="entry name" value="DYW_deaminase"/>
    <property type="match status" value="1"/>
</dbReference>
<dbReference type="FunFam" id="1.25.40.10:FF:000073">
    <property type="entry name" value="Pentatricopeptide repeat-containing protein chloroplastic"/>
    <property type="match status" value="1"/>
</dbReference>
<dbReference type="AlphaFoldDB" id="A0A835S177"/>